<name>A0ABS5C852_9BACL</name>
<gene>
    <name evidence="1" type="ORF">I8J30_05625</name>
</gene>
<dbReference type="InterPro" id="IPR043751">
    <property type="entry name" value="DUF5696"/>
</dbReference>
<proteinExistence type="predicted"/>
<reference evidence="1 2" key="1">
    <citation type="submission" date="2021-04" db="EMBL/GenBank/DDBJ databases">
        <title>Paenibacillus sp. DLE-14 whole genome sequence.</title>
        <authorList>
            <person name="Ham Y.J."/>
        </authorList>
    </citation>
    <scope>NUCLEOTIDE SEQUENCE [LARGE SCALE GENOMIC DNA]</scope>
    <source>
        <strain evidence="1 2">DLE-14</strain>
    </source>
</reference>
<dbReference type="RefSeq" id="WP_210656242.1">
    <property type="nucleotide sequence ID" value="NZ_JAGKSP010000002.1"/>
</dbReference>
<sequence length="767" mass="85048">MWLKKPWVRKLRNRLIVLAVIALALLWMYRHEAPAVTSISNYSGADAAAFMSKLSMSGDAPTTEQMSYGGATWYKMSEQRAGSLWLDPAAGQIAVKTAVGEMWLSNPSKEDQEQDPTKGQWKKNAASPILVNYYNLDTKAEETANTIDSEAVITWKPIENGVGVRYEMKQLGISVYLEYVMAQDGFVVHLPQEGVTEGAQFQVVSLSVLPFFGAALDDGQGYLFVPDGPGGLITFGKKRAALTLPYDYPVYGRDWSIPAVDNSYFRESINYPVFGMKRGDQGFISVIEQGEATANIVAMPSQLKTSFNNVYAKFKYRNHYFLQKGLDPNNVNSVYEKALNVSSFTMRYLFLEKDASDYVGMAKRYRTYLADTRKLTAGNAAGAPPLTLDFIMAASEQPTPLGASVVVVSTFDEVKKIVDDLYAEGIHSMRVNLRGWQKGGFAGSIPDRFPIDGKLGGRSGFLALQKHLKEKGIPLVLNDDLKIGIDSFGSGFSPKKDGVRQITGKVVKFYQNGDFYNQALYYYTINPWKVFEDYLPGMIKDWQGLSVGGVALMDEYGDGLFSDYMPGRTSNRSETAALTNQTLDLLRSKLGWAGTSNPFAFSIGHADMFYNLPLDYNYDLAIDERVPFYPMALHGLVAYTSGSGTLRTDPGTEFLRELEYGALPYYVVTAGDIRDLSRTTYSGYVSGQYQLVKSQMVSEYKAFAATGGDVWNSYMDGHRKLADGVYETSYENGTRIIVNYNEQAYASVDGVKVKANNYAVIRGEVGK</sequence>
<accession>A0ABS5C852</accession>
<evidence type="ECO:0000313" key="2">
    <source>
        <dbReference type="Proteomes" id="UP000673394"/>
    </source>
</evidence>
<dbReference type="Proteomes" id="UP000673394">
    <property type="component" value="Unassembled WGS sequence"/>
</dbReference>
<organism evidence="1 2">
    <name type="scientific">Paenibacillus lignilyticus</name>
    <dbReference type="NCBI Taxonomy" id="1172615"/>
    <lineage>
        <taxon>Bacteria</taxon>
        <taxon>Bacillati</taxon>
        <taxon>Bacillota</taxon>
        <taxon>Bacilli</taxon>
        <taxon>Bacillales</taxon>
        <taxon>Paenibacillaceae</taxon>
        <taxon>Paenibacillus</taxon>
    </lineage>
</organism>
<comment type="caution">
    <text evidence="1">The sequence shown here is derived from an EMBL/GenBank/DDBJ whole genome shotgun (WGS) entry which is preliminary data.</text>
</comment>
<evidence type="ECO:0000313" key="1">
    <source>
        <dbReference type="EMBL" id="MBP3962184.1"/>
    </source>
</evidence>
<keyword evidence="2" id="KW-1185">Reference proteome</keyword>
<protein>
    <submittedName>
        <fullName evidence="1">Uncharacterized protein</fullName>
    </submittedName>
</protein>
<dbReference type="Pfam" id="PF18952">
    <property type="entry name" value="DUF5696"/>
    <property type="match status" value="1"/>
</dbReference>
<dbReference type="EMBL" id="JAGKSP010000002">
    <property type="protein sequence ID" value="MBP3962184.1"/>
    <property type="molecule type" value="Genomic_DNA"/>
</dbReference>